<evidence type="ECO:0000313" key="2">
    <source>
        <dbReference type="Proteomes" id="UP000814033"/>
    </source>
</evidence>
<accession>A0ACB8S4Q7</accession>
<keyword evidence="2" id="KW-1185">Reference proteome</keyword>
<reference evidence="1" key="2">
    <citation type="journal article" date="2022" name="New Phytol.">
        <title>Evolutionary transition to the ectomycorrhizal habit in the genomes of a hyperdiverse lineage of mushroom-forming fungi.</title>
        <authorList>
            <person name="Looney B."/>
            <person name="Miyauchi S."/>
            <person name="Morin E."/>
            <person name="Drula E."/>
            <person name="Courty P.E."/>
            <person name="Kohler A."/>
            <person name="Kuo A."/>
            <person name="LaButti K."/>
            <person name="Pangilinan J."/>
            <person name="Lipzen A."/>
            <person name="Riley R."/>
            <person name="Andreopoulos W."/>
            <person name="He G."/>
            <person name="Johnson J."/>
            <person name="Nolan M."/>
            <person name="Tritt A."/>
            <person name="Barry K.W."/>
            <person name="Grigoriev I.V."/>
            <person name="Nagy L.G."/>
            <person name="Hibbett D."/>
            <person name="Henrissat B."/>
            <person name="Matheny P.B."/>
            <person name="Labbe J."/>
            <person name="Martin F.M."/>
        </authorList>
    </citation>
    <scope>NUCLEOTIDE SEQUENCE</scope>
    <source>
        <strain evidence="1">FP105234-sp</strain>
    </source>
</reference>
<dbReference type="EMBL" id="MU275857">
    <property type="protein sequence ID" value="KAI0050881.1"/>
    <property type="molecule type" value="Genomic_DNA"/>
</dbReference>
<sequence length="521" mass="56929">MNGFTSWPPEVTPDQLEQLTLLATTYALSHSLLYLPPHGDIPPPPAPASAIHAPLSLFPTPVPRELFVRARRIQRAYNVLYARVAIDNKFLDEIMGAGGVADVDEFTGELWRAWKGLREEGPVQPLHLGLFRSDYLLHQPTSEAEISLKQVEFNTISSSFGALSQQVSGLHSYLQASTGYFGASPLLTPNNLPLNETVKGLVAGLAEAHNAYGVPDAQILFVVQANERNIFDQRLLEYELLLSHGIHIIRRTLPELEHSMKLSPARALLLPSGASSASPLSEIAVVYYRAGYTPTDYPTPAIYATRANLERSRAIQCPSLALQLAGGKKIQQVLTMSGVLERYLSREEGADEVRESWVAMWGLDDEDLPIPGAKPTNVIHVDDVKEPKGTREARIRADTLVLKPQREGGGNNIYRAAILPFLDTLPAPERRAWIAMQLIRPPAAVEGYLVRSGDAQTGPVKGRVVSELGIFGWTLFGRETNGQESVREAEVGFLVRTKGEGVDEGGVAAGFSVLDSVLLVD</sequence>
<proteinExistence type="predicted"/>
<protein>
    <submittedName>
        <fullName evidence="1">Glutathione synthase</fullName>
    </submittedName>
</protein>
<evidence type="ECO:0000313" key="1">
    <source>
        <dbReference type="EMBL" id="KAI0050881.1"/>
    </source>
</evidence>
<organism evidence="1 2">
    <name type="scientific">Auriscalpium vulgare</name>
    <dbReference type="NCBI Taxonomy" id="40419"/>
    <lineage>
        <taxon>Eukaryota</taxon>
        <taxon>Fungi</taxon>
        <taxon>Dikarya</taxon>
        <taxon>Basidiomycota</taxon>
        <taxon>Agaricomycotina</taxon>
        <taxon>Agaricomycetes</taxon>
        <taxon>Russulales</taxon>
        <taxon>Auriscalpiaceae</taxon>
        <taxon>Auriscalpium</taxon>
    </lineage>
</organism>
<reference evidence="1" key="1">
    <citation type="submission" date="2021-02" db="EMBL/GenBank/DDBJ databases">
        <authorList>
            <consortium name="DOE Joint Genome Institute"/>
            <person name="Ahrendt S."/>
            <person name="Looney B.P."/>
            <person name="Miyauchi S."/>
            <person name="Morin E."/>
            <person name="Drula E."/>
            <person name="Courty P.E."/>
            <person name="Chicoki N."/>
            <person name="Fauchery L."/>
            <person name="Kohler A."/>
            <person name="Kuo A."/>
            <person name="Labutti K."/>
            <person name="Pangilinan J."/>
            <person name="Lipzen A."/>
            <person name="Riley R."/>
            <person name="Andreopoulos W."/>
            <person name="He G."/>
            <person name="Johnson J."/>
            <person name="Barry K.W."/>
            <person name="Grigoriev I.V."/>
            <person name="Nagy L."/>
            <person name="Hibbett D."/>
            <person name="Henrissat B."/>
            <person name="Matheny P.B."/>
            <person name="Labbe J."/>
            <person name="Martin F."/>
        </authorList>
    </citation>
    <scope>NUCLEOTIDE SEQUENCE</scope>
    <source>
        <strain evidence="1">FP105234-sp</strain>
    </source>
</reference>
<gene>
    <name evidence="1" type="ORF">FA95DRAFT_1535572</name>
</gene>
<comment type="caution">
    <text evidence="1">The sequence shown here is derived from an EMBL/GenBank/DDBJ whole genome shotgun (WGS) entry which is preliminary data.</text>
</comment>
<dbReference type="Proteomes" id="UP000814033">
    <property type="component" value="Unassembled WGS sequence"/>
</dbReference>
<name>A0ACB8S4Q7_9AGAM</name>